<dbReference type="STRING" id="946333.A4W93_17405"/>
<dbReference type="RefSeq" id="WP_085751820.1">
    <property type="nucleotide sequence ID" value="NZ_BSPR01000013.1"/>
</dbReference>
<dbReference type="KEGG" id="rgu:A4W93_17405"/>
<evidence type="ECO:0000313" key="2">
    <source>
        <dbReference type="Proteomes" id="UP000193427"/>
    </source>
</evidence>
<protein>
    <submittedName>
        <fullName evidence="1">Uncharacterized protein</fullName>
    </submittedName>
</protein>
<sequence>MQDVIDELLGRGDVARSDPASQEAIRAVARRCDAPLPEALVKLWLVSDGLEMDSLDASVLGPTQVMAWLDAVPSLAERALVPVLDDHQSNCLAVCVQGPLAFRVLHLPHDDGARVLYRDVESCVRSLVEAASLCTSADSFLSETEGDYAPEGPRTAADQTAAKVLLTGADEGDAWNHATTLLDATQLDEWARLLETDHFVRRDVRARMQRMSSPDIRELLRKDEQAFEAFVSHFIASVRGAGRQVGTRDGTSLRVGNKWYELETFFHRRNVPDATERTLAWINDQLAGRDPRGRSDNLMVD</sequence>
<organism evidence="1 2">
    <name type="scientific">Piscinibacter gummiphilus</name>
    <dbReference type="NCBI Taxonomy" id="946333"/>
    <lineage>
        <taxon>Bacteria</taxon>
        <taxon>Pseudomonadati</taxon>
        <taxon>Pseudomonadota</taxon>
        <taxon>Betaproteobacteria</taxon>
        <taxon>Burkholderiales</taxon>
        <taxon>Sphaerotilaceae</taxon>
        <taxon>Piscinibacter</taxon>
    </lineage>
</organism>
<dbReference type="Proteomes" id="UP000193427">
    <property type="component" value="Chromosome"/>
</dbReference>
<accession>A0A1W6LBI0</accession>
<proteinExistence type="predicted"/>
<gene>
    <name evidence="1" type="ORF">A4W93_17405</name>
</gene>
<dbReference type="EMBL" id="CP015118">
    <property type="protein sequence ID" value="ARN21528.1"/>
    <property type="molecule type" value="Genomic_DNA"/>
</dbReference>
<name>A0A1W6LBI0_9BURK</name>
<keyword evidence="2" id="KW-1185">Reference proteome</keyword>
<reference evidence="1 2" key="1">
    <citation type="submission" date="2016-04" db="EMBL/GenBank/DDBJ databases">
        <title>Complete genome sequence of natural rubber-degrading, novel Gram-negative bacterium, Rhizobacter gummiphilus strain NS21.</title>
        <authorList>
            <person name="Tabata M."/>
            <person name="Kasai D."/>
            <person name="Fukuda M."/>
        </authorList>
    </citation>
    <scope>NUCLEOTIDE SEQUENCE [LARGE SCALE GENOMIC DNA]</scope>
    <source>
        <strain evidence="1 2">NS21</strain>
    </source>
</reference>
<dbReference type="AlphaFoldDB" id="A0A1W6LBI0"/>
<evidence type="ECO:0000313" key="1">
    <source>
        <dbReference type="EMBL" id="ARN21528.1"/>
    </source>
</evidence>